<evidence type="ECO:0000313" key="8">
    <source>
        <dbReference type="EMBL" id="RAK55465.1"/>
    </source>
</evidence>
<evidence type="ECO:0000259" key="7">
    <source>
        <dbReference type="Pfam" id="PF04138"/>
    </source>
</evidence>
<sequence>MEEPAVPQARRRRLLAKFTGASLIGFVFSAATLHLGLDAGLRPWAARLIALVVAMHVTFLINGRFVFKALTRERFFGLWGAYMTNSAFGNLCNYCVFVALQGSHRPIVGRAWVAFLAGSVTAWAINFLGARFVVFSEEGRRAALRVCRAALSRSAPRPAAEPVRSGVPAPGERGWSRR</sequence>
<dbReference type="AlphaFoldDB" id="A0A328AM83"/>
<dbReference type="Pfam" id="PF04138">
    <property type="entry name" value="GtrA_DPMS_TM"/>
    <property type="match status" value="1"/>
</dbReference>
<dbReference type="InterPro" id="IPR007267">
    <property type="entry name" value="GtrA_DPMS_TM"/>
</dbReference>
<dbReference type="Proteomes" id="UP000249254">
    <property type="component" value="Unassembled WGS sequence"/>
</dbReference>
<gene>
    <name evidence="8" type="ORF">DJ017_13545</name>
</gene>
<accession>A0A328AM83</accession>
<evidence type="ECO:0000256" key="6">
    <source>
        <dbReference type="SAM" id="Phobius"/>
    </source>
</evidence>
<dbReference type="GO" id="GO:0000271">
    <property type="term" value="P:polysaccharide biosynthetic process"/>
    <property type="evidence" value="ECO:0007669"/>
    <property type="project" value="InterPro"/>
</dbReference>
<comment type="caution">
    <text evidence="8">The sequence shown here is derived from an EMBL/GenBank/DDBJ whole genome shotgun (WGS) entry which is preliminary data.</text>
</comment>
<evidence type="ECO:0000256" key="5">
    <source>
        <dbReference type="SAM" id="MobiDB-lite"/>
    </source>
</evidence>
<protein>
    <recommendedName>
        <fullName evidence="7">GtrA/DPMS transmembrane domain-containing protein</fullName>
    </recommendedName>
</protein>
<dbReference type="RefSeq" id="WP_111529213.1">
    <property type="nucleotide sequence ID" value="NZ_JBHRSG010000003.1"/>
</dbReference>
<dbReference type="OrthoDB" id="7360864at2"/>
<keyword evidence="9" id="KW-1185">Reference proteome</keyword>
<reference evidence="9" key="1">
    <citation type="submission" date="2018-05" db="EMBL/GenBank/DDBJ databases">
        <authorList>
            <person name="Li X."/>
        </authorList>
    </citation>
    <scope>NUCLEOTIDE SEQUENCE [LARGE SCALE GENOMIC DNA]</scope>
    <source>
        <strain evidence="9">LX32</strain>
    </source>
</reference>
<dbReference type="GO" id="GO:0016020">
    <property type="term" value="C:membrane"/>
    <property type="evidence" value="ECO:0007669"/>
    <property type="project" value="UniProtKB-SubCell"/>
</dbReference>
<feature type="transmembrane region" description="Helical" evidence="6">
    <location>
        <begin position="14"/>
        <end position="36"/>
    </location>
</feature>
<comment type="subcellular location">
    <subcellularLocation>
        <location evidence="1">Membrane</location>
        <topology evidence="1">Multi-pass membrane protein</topology>
    </subcellularLocation>
</comment>
<feature type="region of interest" description="Disordered" evidence="5">
    <location>
        <begin position="157"/>
        <end position="178"/>
    </location>
</feature>
<organism evidence="8 9">
    <name type="scientific">Phenylobacterium soli</name>
    <dbReference type="NCBI Taxonomy" id="2170551"/>
    <lineage>
        <taxon>Bacteria</taxon>
        <taxon>Pseudomonadati</taxon>
        <taxon>Pseudomonadota</taxon>
        <taxon>Alphaproteobacteria</taxon>
        <taxon>Caulobacterales</taxon>
        <taxon>Caulobacteraceae</taxon>
        <taxon>Phenylobacterium</taxon>
    </lineage>
</organism>
<feature type="transmembrane region" description="Helical" evidence="6">
    <location>
        <begin position="112"/>
        <end position="135"/>
    </location>
</feature>
<keyword evidence="2 6" id="KW-0812">Transmembrane</keyword>
<feature type="transmembrane region" description="Helical" evidence="6">
    <location>
        <begin position="48"/>
        <end position="67"/>
    </location>
</feature>
<dbReference type="EMBL" id="QFYQ01000001">
    <property type="protein sequence ID" value="RAK55465.1"/>
    <property type="molecule type" value="Genomic_DNA"/>
</dbReference>
<keyword evidence="4 6" id="KW-0472">Membrane</keyword>
<evidence type="ECO:0000256" key="2">
    <source>
        <dbReference type="ARBA" id="ARBA00022692"/>
    </source>
</evidence>
<proteinExistence type="predicted"/>
<evidence type="ECO:0000256" key="4">
    <source>
        <dbReference type="ARBA" id="ARBA00023136"/>
    </source>
</evidence>
<keyword evidence="3 6" id="KW-1133">Transmembrane helix</keyword>
<feature type="domain" description="GtrA/DPMS transmembrane" evidence="7">
    <location>
        <begin position="17"/>
        <end position="135"/>
    </location>
</feature>
<evidence type="ECO:0000256" key="3">
    <source>
        <dbReference type="ARBA" id="ARBA00022989"/>
    </source>
</evidence>
<evidence type="ECO:0000256" key="1">
    <source>
        <dbReference type="ARBA" id="ARBA00004141"/>
    </source>
</evidence>
<name>A0A328AM83_9CAUL</name>
<feature type="transmembrane region" description="Helical" evidence="6">
    <location>
        <begin position="79"/>
        <end position="100"/>
    </location>
</feature>
<evidence type="ECO:0000313" key="9">
    <source>
        <dbReference type="Proteomes" id="UP000249254"/>
    </source>
</evidence>